<proteinExistence type="inferred from homology"/>
<dbReference type="Proteomes" id="UP000179734">
    <property type="component" value="Unassembled WGS sequence"/>
</dbReference>
<dbReference type="GO" id="GO:0020037">
    <property type="term" value="F:heme binding"/>
    <property type="evidence" value="ECO:0007669"/>
    <property type="project" value="InterPro"/>
</dbReference>
<evidence type="ECO:0000313" key="9">
    <source>
        <dbReference type="EMBL" id="PQM47995.1"/>
    </source>
</evidence>
<reference evidence="9" key="3">
    <citation type="submission" date="2018-01" db="EMBL/GenBank/DDBJ databases">
        <authorList>
            <person name="Gaut B.S."/>
            <person name="Morton B.R."/>
            <person name="Clegg M.T."/>
            <person name="Duvall M.R."/>
        </authorList>
    </citation>
    <scope>NUCLEOTIDE SEQUENCE</scope>
    <source>
        <strain evidence="9">ATCC BAA-2683</strain>
    </source>
</reference>
<dbReference type="EMBL" id="PPEA01000254">
    <property type="protein sequence ID" value="PQM47995.1"/>
    <property type="molecule type" value="Genomic_DNA"/>
</dbReference>
<dbReference type="InterPro" id="IPR036396">
    <property type="entry name" value="Cyt_P450_sf"/>
</dbReference>
<dbReference type="PROSITE" id="PS00086">
    <property type="entry name" value="CYTOCHROME_P450"/>
    <property type="match status" value="1"/>
</dbReference>
<comment type="caution">
    <text evidence="8">The sequence shown here is derived from an EMBL/GenBank/DDBJ whole genome shotgun (WGS) entry which is preliminary data.</text>
</comment>
<evidence type="ECO:0000256" key="1">
    <source>
        <dbReference type="ARBA" id="ARBA00010617"/>
    </source>
</evidence>
<reference evidence="9 11" key="2">
    <citation type="journal article" date="2017" name="Int. J. Syst. Evol. Microbiol.">
        <title>Mycobacterium talmoniae sp. nov., a slowly growing mycobacterium isolated from human respiratory samples.</title>
        <authorList>
            <person name="Davidson R.M."/>
            <person name="DeGroote M.A."/>
            <person name="Marola J.L."/>
            <person name="Buss S."/>
            <person name="Jones V."/>
            <person name="McNeil M.R."/>
            <person name="Freifeld A.G."/>
            <person name="Elaine Epperson L."/>
            <person name="Hasan N.A."/>
            <person name="Jackson M."/>
            <person name="Iwen P.C."/>
            <person name="Salfinger M."/>
            <person name="Strong M."/>
        </authorList>
    </citation>
    <scope>NUCLEOTIDE SEQUENCE [LARGE SCALE GENOMIC DNA]</scope>
    <source>
        <strain evidence="9 11">ATCC BAA-2683</strain>
    </source>
</reference>
<protein>
    <submittedName>
        <fullName evidence="9">1,8-cineole 2-endo-monooxygenase</fullName>
        <ecNumber evidence="9">1.14.14.133</ecNumber>
    </submittedName>
</protein>
<dbReference type="GO" id="GO:0005506">
    <property type="term" value="F:iron ion binding"/>
    <property type="evidence" value="ECO:0007669"/>
    <property type="project" value="InterPro"/>
</dbReference>
<dbReference type="GO" id="GO:0016705">
    <property type="term" value="F:oxidoreductase activity, acting on paired donors, with incorporation or reduction of molecular oxygen"/>
    <property type="evidence" value="ECO:0007669"/>
    <property type="project" value="InterPro"/>
</dbReference>
<gene>
    <name evidence="9" type="primary">cinA_3</name>
    <name evidence="8" type="ORF">BKN37_00300</name>
    <name evidence="9" type="ORF">C1Y40_01818</name>
</gene>
<dbReference type="InterPro" id="IPR002397">
    <property type="entry name" value="Cyt_P450_B"/>
</dbReference>
<keyword evidence="2 7" id="KW-0349">Heme</keyword>
<dbReference type="GO" id="GO:0004497">
    <property type="term" value="F:monooxygenase activity"/>
    <property type="evidence" value="ECO:0007669"/>
    <property type="project" value="UniProtKB-KW"/>
</dbReference>
<dbReference type="SUPFAM" id="SSF48264">
    <property type="entry name" value="Cytochrome P450"/>
    <property type="match status" value="1"/>
</dbReference>
<keyword evidence="10" id="KW-1185">Reference proteome</keyword>
<evidence type="ECO:0000313" key="11">
    <source>
        <dbReference type="Proteomes" id="UP000238296"/>
    </source>
</evidence>
<evidence type="ECO:0000256" key="3">
    <source>
        <dbReference type="ARBA" id="ARBA00022723"/>
    </source>
</evidence>
<organism evidence="8 10">
    <name type="scientific">Mycobacterium talmoniae</name>
    <dbReference type="NCBI Taxonomy" id="1858794"/>
    <lineage>
        <taxon>Bacteria</taxon>
        <taxon>Bacillati</taxon>
        <taxon>Actinomycetota</taxon>
        <taxon>Actinomycetes</taxon>
        <taxon>Mycobacteriales</taxon>
        <taxon>Mycobacteriaceae</taxon>
        <taxon>Mycobacterium</taxon>
    </lineage>
</organism>
<accession>A0A1S1NR34</accession>
<dbReference type="EMBL" id="MLQM01000001">
    <property type="protein sequence ID" value="OHV06917.1"/>
    <property type="molecule type" value="Genomic_DNA"/>
</dbReference>
<dbReference type="AlphaFoldDB" id="A0A1S1NR34"/>
<evidence type="ECO:0000256" key="6">
    <source>
        <dbReference type="ARBA" id="ARBA00023033"/>
    </source>
</evidence>
<dbReference type="InterPro" id="IPR017972">
    <property type="entry name" value="Cyt_P450_CS"/>
</dbReference>
<dbReference type="Proteomes" id="UP000238296">
    <property type="component" value="Unassembled WGS sequence"/>
</dbReference>
<evidence type="ECO:0000256" key="5">
    <source>
        <dbReference type="ARBA" id="ARBA00023004"/>
    </source>
</evidence>
<dbReference type="Pfam" id="PF00067">
    <property type="entry name" value="p450"/>
    <property type="match status" value="2"/>
</dbReference>
<keyword evidence="5 7" id="KW-0408">Iron</keyword>
<evidence type="ECO:0000313" key="10">
    <source>
        <dbReference type="Proteomes" id="UP000179734"/>
    </source>
</evidence>
<dbReference type="Gene3D" id="1.10.630.10">
    <property type="entry name" value="Cytochrome P450"/>
    <property type="match status" value="1"/>
</dbReference>
<keyword evidence="6 7" id="KW-0503">Monooxygenase</keyword>
<dbReference type="PRINTS" id="PR00359">
    <property type="entry name" value="BP450"/>
</dbReference>
<dbReference type="RefSeq" id="WP_071019342.1">
    <property type="nucleotide sequence ID" value="NZ_MLQM01000001.1"/>
</dbReference>
<dbReference type="PANTHER" id="PTHR46696:SF6">
    <property type="entry name" value="P450, PUTATIVE (EUROFUNG)-RELATED"/>
    <property type="match status" value="1"/>
</dbReference>
<evidence type="ECO:0000256" key="4">
    <source>
        <dbReference type="ARBA" id="ARBA00023002"/>
    </source>
</evidence>
<keyword evidence="3 7" id="KW-0479">Metal-binding</keyword>
<dbReference type="EC" id="1.14.14.133" evidence="9"/>
<dbReference type="PANTHER" id="PTHR46696">
    <property type="entry name" value="P450, PUTATIVE (EUROFUNG)-RELATED"/>
    <property type="match status" value="1"/>
</dbReference>
<evidence type="ECO:0000256" key="2">
    <source>
        <dbReference type="ARBA" id="ARBA00022617"/>
    </source>
</evidence>
<keyword evidence="4 7" id="KW-0560">Oxidoreductase</keyword>
<reference evidence="8 10" key="1">
    <citation type="submission" date="2016-10" db="EMBL/GenBank/DDBJ databases">
        <title>Genome sequence of Mycobacterium talmonii.</title>
        <authorList>
            <person name="Greninger A.L."/>
            <person name="Elliott B."/>
            <person name="Vasireddy S."/>
            <person name="Vasireddy R."/>
        </authorList>
    </citation>
    <scope>NUCLEOTIDE SEQUENCE [LARGE SCALE GENOMIC DNA]</scope>
    <source>
        <strain evidence="8">MO-5499</strain>
        <strain evidence="10">NE-TNMC-100812</strain>
    </source>
</reference>
<sequence length="390" mass="44045">MTALPDNEFLSHFDVFNPDHSRRKWEILSQAREKCPIMTTDADGGYHIVTRYADIRTVLEDPDTYSSSSPSINPAPVRLPPLDSDPPLHSDFRQILNPFLSRKYLLTREQEMRDLAAETIDGWIDKGQCEFIDDFAIPFSSGVLSRLIFDEGDEGQIAIGVEIINRIVKDQSPEAMFDMAMLCANYLVRREDDDRPRDDLLGALLDARVGGRELTDDERLGVVTVLFFGGLDTTRAAIGNIMVNLVANPELEDRLRNPAWVRHDMDEFLRYESPVTFMARVVTRKTVLGDVSLNRGDRVLVHFASANRDSAQFADADRLRFDHRRGGNAAFGLGIHRCVGSNLARLQLTIAWDELLKRCTNFRLASGTEIEYATGQVHGPEHLPIIFDRV</sequence>
<name>A0A1S1NR34_9MYCO</name>
<comment type="similarity">
    <text evidence="1 7">Belongs to the cytochrome P450 family.</text>
</comment>
<evidence type="ECO:0000313" key="8">
    <source>
        <dbReference type="EMBL" id="OHV06917.1"/>
    </source>
</evidence>
<evidence type="ECO:0000256" key="7">
    <source>
        <dbReference type="RuleBase" id="RU000461"/>
    </source>
</evidence>
<dbReference type="InterPro" id="IPR001128">
    <property type="entry name" value="Cyt_P450"/>
</dbReference>